<reference evidence="4 5" key="1">
    <citation type="submission" date="2018-06" db="EMBL/GenBank/DDBJ databases">
        <authorList>
            <consortium name="Pathogen Informatics"/>
            <person name="Doyle S."/>
        </authorList>
    </citation>
    <scope>NUCLEOTIDE SEQUENCE [LARGE SCALE GENOMIC DNA]</scope>
    <source>
        <strain evidence="4 5">NCTC11224</strain>
    </source>
</reference>
<evidence type="ECO:0000256" key="2">
    <source>
        <dbReference type="SAM" id="SignalP"/>
    </source>
</evidence>
<feature type="compositionally biased region" description="Low complexity" evidence="1">
    <location>
        <begin position="257"/>
        <end position="277"/>
    </location>
</feature>
<protein>
    <submittedName>
        <fullName evidence="4">SH3 type 3 domain-containing protein</fullName>
    </submittedName>
</protein>
<dbReference type="InterPro" id="IPR003646">
    <property type="entry name" value="SH3-like_bac-type"/>
</dbReference>
<feature type="compositionally biased region" description="Polar residues" evidence="1">
    <location>
        <begin position="393"/>
        <end position="408"/>
    </location>
</feature>
<feature type="region of interest" description="Disordered" evidence="1">
    <location>
        <begin position="257"/>
        <end position="418"/>
    </location>
</feature>
<evidence type="ECO:0000256" key="1">
    <source>
        <dbReference type="SAM" id="MobiDB-lite"/>
    </source>
</evidence>
<accession>A0A2X2UP41</accession>
<dbReference type="Pfam" id="PF12733">
    <property type="entry name" value="Cadherin-like"/>
    <property type="match status" value="1"/>
</dbReference>
<name>A0A2X2UP41_9FIRM</name>
<evidence type="ECO:0000313" key="4">
    <source>
        <dbReference type="EMBL" id="SQB16137.1"/>
    </source>
</evidence>
<feature type="compositionally biased region" description="Low complexity" evidence="1">
    <location>
        <begin position="335"/>
        <end position="346"/>
    </location>
</feature>
<dbReference type="PROSITE" id="PS51781">
    <property type="entry name" value="SH3B"/>
    <property type="match status" value="1"/>
</dbReference>
<dbReference type="Gene3D" id="2.30.30.40">
    <property type="entry name" value="SH3 Domains"/>
    <property type="match status" value="1"/>
</dbReference>
<feature type="compositionally biased region" description="Low complexity" evidence="1">
    <location>
        <begin position="371"/>
        <end position="391"/>
    </location>
</feature>
<feature type="compositionally biased region" description="Gly residues" evidence="1">
    <location>
        <begin position="710"/>
        <end position="732"/>
    </location>
</feature>
<feature type="domain" description="SH3b" evidence="3">
    <location>
        <begin position="39"/>
        <end position="106"/>
    </location>
</feature>
<keyword evidence="2" id="KW-0732">Signal</keyword>
<dbReference type="Proteomes" id="UP000251853">
    <property type="component" value="Unassembled WGS sequence"/>
</dbReference>
<dbReference type="AlphaFoldDB" id="A0A2X2UP41"/>
<keyword evidence="5" id="KW-1185">Reference proteome</keyword>
<dbReference type="EMBL" id="UAVW01000019">
    <property type="protein sequence ID" value="SQB16137.1"/>
    <property type="molecule type" value="Genomic_DNA"/>
</dbReference>
<organism evidence="4 5">
    <name type="scientific">Enterocloster clostridioformis</name>
    <dbReference type="NCBI Taxonomy" id="1531"/>
    <lineage>
        <taxon>Bacteria</taxon>
        <taxon>Bacillati</taxon>
        <taxon>Bacillota</taxon>
        <taxon>Clostridia</taxon>
        <taxon>Lachnospirales</taxon>
        <taxon>Lachnospiraceae</taxon>
        <taxon>Enterocloster</taxon>
    </lineage>
</organism>
<gene>
    <name evidence="4" type="primary">atl</name>
    <name evidence="4" type="ORF">NCTC11224_05240</name>
</gene>
<dbReference type="InterPro" id="IPR025883">
    <property type="entry name" value="Cadherin-like_domain"/>
</dbReference>
<feature type="chain" id="PRO_5038858974" evidence="2">
    <location>
        <begin position="28"/>
        <end position="742"/>
    </location>
</feature>
<evidence type="ECO:0000313" key="5">
    <source>
        <dbReference type="Proteomes" id="UP000251853"/>
    </source>
</evidence>
<feature type="compositionally biased region" description="Low complexity" evidence="1">
    <location>
        <begin position="286"/>
        <end position="300"/>
    </location>
</feature>
<feature type="compositionally biased region" description="Low complexity" evidence="1">
    <location>
        <begin position="308"/>
        <end position="327"/>
    </location>
</feature>
<dbReference type="RefSeq" id="WP_112483148.1">
    <property type="nucleotide sequence ID" value="NZ_JAIWZC010000001.1"/>
</dbReference>
<feature type="region of interest" description="Disordered" evidence="1">
    <location>
        <begin position="682"/>
        <end position="742"/>
    </location>
</feature>
<feature type="signal peptide" evidence="2">
    <location>
        <begin position="1"/>
        <end position="27"/>
    </location>
</feature>
<proteinExistence type="predicted"/>
<dbReference type="Pfam" id="PF08239">
    <property type="entry name" value="SH3_3"/>
    <property type="match status" value="1"/>
</dbReference>
<evidence type="ECO:0000259" key="3">
    <source>
        <dbReference type="PROSITE" id="PS51781"/>
    </source>
</evidence>
<sequence>MKGKKLKRGLALVLGLMLAAEVPASVATPFKMFDSYAYTGAATVKATSLNVRSGAGTGYSSVGRLAAGAAVTVIGEQRGTDGNTWYQIQYTGTGGAVNTGYVSSLYIRLPVAYTTDSNFEAYLTSQGFPESYKNGLRQLHAQYPNWVFKAKNTGLDWNTVIENESVLGRNLVATGSVSSWKSVANGAYNWDNSTWTGFDGSNWVAASEDIIRYYMDPRNFLDETYVFQFLNHEYDANTQTKEGLNSLINGSFLSGTTNSTGTGGSDFSSGPGSSSEGPGSGGPGSSGSSSGSSKGPGRSSTYEDTQHGPGVSGSSNGSGSAAVSPGGSSSGGSSGSSSPSGSGEVSLESPHASIEPRERNIVSTSVSLVAPGQDGSGSSSGPVSPGQSGSGTSNGPVASPASENVVDQTGTSPGGGSTGAAAPYADIIMAAASQSGVSPYVLAAMILQEQGNNGTSPLISGSYSGYEGYYNFFNVEAYQSGAVSAIEMGLRFASQSGSYGRPWNTVEKAIRGGAQNYGDNYVKAGQNTFYLKKFNVQGSNLYKHQYMSNIQGAASEAAKLSQAYTSDLKKTALEFHIPVFNNMPEQPCVAPTGDGSPNNKLSGLGVDGFNLTPSFNRDTQEYNLIVDSSVSNITVSAYASDSNARVDGAGNVSLQNGGNDISIAVTAQNGSVRTYTIHVVKQDGGPTQGSAGSPVYGGGSFGGTVSPDGSSGGSGGPGGPGSPSGSGSGPGGSNVTIVEVQS</sequence>
<dbReference type="SMART" id="SM00287">
    <property type="entry name" value="SH3b"/>
    <property type="match status" value="1"/>
</dbReference>